<protein>
    <recommendedName>
        <fullName evidence="9">Innexin</fullName>
    </recommendedName>
</protein>
<comment type="subcellular location">
    <subcellularLocation>
        <location evidence="1 9">Cell membrane</location>
        <topology evidence="1 9">Multi-pass membrane protein</topology>
    </subcellularLocation>
</comment>
<keyword evidence="12" id="KW-1185">Reference proteome</keyword>
<evidence type="ECO:0000313" key="12">
    <source>
        <dbReference type="Proteomes" id="UP000728185"/>
    </source>
</evidence>
<keyword evidence="3" id="KW-1003">Cell membrane</keyword>
<dbReference type="GO" id="GO:0034220">
    <property type="term" value="P:monoatomic ion transmembrane transport"/>
    <property type="evidence" value="ECO:0007669"/>
    <property type="project" value="UniProtKB-KW"/>
</dbReference>
<dbReference type="PROSITE" id="PS51013">
    <property type="entry name" value="PANNEXIN"/>
    <property type="match status" value="1"/>
</dbReference>
<comment type="function">
    <text evidence="9">Structural component of the gap junctions.</text>
</comment>
<proteinExistence type="inferred from homology"/>
<evidence type="ECO:0000256" key="6">
    <source>
        <dbReference type="ARBA" id="ARBA00023065"/>
    </source>
</evidence>
<evidence type="ECO:0000256" key="4">
    <source>
        <dbReference type="ARBA" id="ARBA00022692"/>
    </source>
</evidence>
<comment type="caution">
    <text evidence="9">Lacks conserved residue(s) required for the propagation of feature annotation.</text>
</comment>
<sequence length="444" mass="51792">MVAAEFFDYVFKFHVPDYVGVEDFADKMSFLYSVLILFICTLVVTVKQYLFSPIACYIPTVPSGTDFDKFLESFCWVQGTIPILAGDKIPQTLDEWAYFDRKYRINYYQWIPFMLGLQGLMFYIPRIVWQLICSHRTGTDLEHLVTVATQAGQAGPEDRQKLVTHVASSLETMLYQHAEYRTGRITNFKKRMYKACGLLVVSKRLGTWLAFSYFFIKLCYLTNSIGQLYLMQRFLGFNETMGNFGAQLANYMLEGRNWEQTRIFPRISFCYLADIRQLGSVNRYVAQCVLPVNMLNEKLYIFLWYWTGLVAICTAISIPLWMIRLGILRNRMHFIKKFLRINEQFQRADKLLLKSFTQEFLRHDGVFLLRMISMNSGDVITSEVIKELWRMYCTKQSSSIKSDHDSSPPEPPSLRDRRATAPEPPQLDKTNYGTNSSMKKRSFV</sequence>
<dbReference type="GO" id="GO:0005921">
    <property type="term" value="C:gap junction"/>
    <property type="evidence" value="ECO:0007669"/>
    <property type="project" value="UniProtKB-UniRule"/>
</dbReference>
<evidence type="ECO:0000256" key="2">
    <source>
        <dbReference type="ARBA" id="ARBA00022448"/>
    </source>
</evidence>
<evidence type="ECO:0000256" key="1">
    <source>
        <dbReference type="ARBA" id="ARBA00004651"/>
    </source>
</evidence>
<dbReference type="PRINTS" id="PR01262">
    <property type="entry name" value="INNEXIN"/>
</dbReference>
<feature type="compositionally biased region" description="Polar residues" evidence="10">
    <location>
        <begin position="428"/>
        <end position="437"/>
    </location>
</feature>
<keyword evidence="2 9" id="KW-0813">Transport</keyword>
<feature type="transmembrane region" description="Helical" evidence="9">
    <location>
        <begin position="30"/>
        <end position="50"/>
    </location>
</feature>
<dbReference type="Proteomes" id="UP000728185">
    <property type="component" value="Unassembled WGS sequence"/>
</dbReference>
<evidence type="ECO:0000256" key="10">
    <source>
        <dbReference type="SAM" id="MobiDB-lite"/>
    </source>
</evidence>
<reference evidence="11" key="1">
    <citation type="submission" date="2019-05" db="EMBL/GenBank/DDBJ databases">
        <title>Annotation for the trematode Fasciolopsis buski.</title>
        <authorList>
            <person name="Choi Y.-J."/>
        </authorList>
    </citation>
    <scope>NUCLEOTIDE SEQUENCE</scope>
    <source>
        <strain evidence="11">HT</strain>
        <tissue evidence="11">Whole worm</tissue>
    </source>
</reference>
<accession>A0A8E0VEX8</accession>
<keyword evidence="4 9" id="KW-0812">Transmembrane</keyword>
<feature type="transmembrane region" description="Helical" evidence="9">
    <location>
        <begin position="107"/>
        <end position="124"/>
    </location>
</feature>
<keyword evidence="8 9" id="KW-0407">Ion channel</keyword>
<evidence type="ECO:0000256" key="5">
    <source>
        <dbReference type="ARBA" id="ARBA00022989"/>
    </source>
</evidence>
<evidence type="ECO:0000256" key="3">
    <source>
        <dbReference type="ARBA" id="ARBA00022475"/>
    </source>
</evidence>
<dbReference type="InterPro" id="IPR000990">
    <property type="entry name" value="Innexin"/>
</dbReference>
<dbReference type="PANTHER" id="PTHR11893">
    <property type="entry name" value="INNEXIN"/>
    <property type="match status" value="1"/>
</dbReference>
<feature type="region of interest" description="Disordered" evidence="10">
    <location>
        <begin position="399"/>
        <end position="444"/>
    </location>
</feature>
<keyword evidence="6 9" id="KW-0406">Ion transport</keyword>
<keyword evidence="7 9" id="KW-0472">Membrane</keyword>
<evidence type="ECO:0000256" key="9">
    <source>
        <dbReference type="RuleBase" id="RU010713"/>
    </source>
</evidence>
<dbReference type="GO" id="GO:0005886">
    <property type="term" value="C:plasma membrane"/>
    <property type="evidence" value="ECO:0007669"/>
    <property type="project" value="UniProtKB-SubCell"/>
</dbReference>
<dbReference type="OrthoDB" id="5867527at2759"/>
<comment type="caution">
    <text evidence="11">The sequence shown here is derived from an EMBL/GenBank/DDBJ whole genome shotgun (WGS) entry which is preliminary data.</text>
</comment>
<dbReference type="EMBL" id="LUCM01007570">
    <property type="protein sequence ID" value="KAA0189704.1"/>
    <property type="molecule type" value="Genomic_DNA"/>
</dbReference>
<dbReference type="PANTHER" id="PTHR11893:SF36">
    <property type="entry name" value="INNEXIN-5"/>
    <property type="match status" value="1"/>
</dbReference>
<gene>
    <name evidence="9" type="primary">inx</name>
    <name evidence="11" type="ORF">FBUS_05643</name>
</gene>
<dbReference type="Pfam" id="PF00876">
    <property type="entry name" value="Innexin"/>
    <property type="match status" value="1"/>
</dbReference>
<feature type="compositionally biased region" description="Basic and acidic residues" evidence="10">
    <location>
        <begin position="401"/>
        <end position="420"/>
    </location>
</feature>
<comment type="similarity">
    <text evidence="9">Belongs to the pannexin family.</text>
</comment>
<dbReference type="AlphaFoldDB" id="A0A8E0VEX8"/>
<organism evidence="11 12">
    <name type="scientific">Fasciolopsis buskii</name>
    <dbReference type="NCBI Taxonomy" id="27845"/>
    <lineage>
        <taxon>Eukaryota</taxon>
        <taxon>Metazoa</taxon>
        <taxon>Spiralia</taxon>
        <taxon>Lophotrochozoa</taxon>
        <taxon>Platyhelminthes</taxon>
        <taxon>Trematoda</taxon>
        <taxon>Digenea</taxon>
        <taxon>Plagiorchiida</taxon>
        <taxon>Echinostomata</taxon>
        <taxon>Echinostomatoidea</taxon>
        <taxon>Fasciolidae</taxon>
        <taxon>Fasciolopsis</taxon>
    </lineage>
</organism>
<evidence type="ECO:0000256" key="8">
    <source>
        <dbReference type="ARBA" id="ARBA00023303"/>
    </source>
</evidence>
<dbReference type="GO" id="GO:0005243">
    <property type="term" value="F:gap junction channel activity"/>
    <property type="evidence" value="ECO:0007669"/>
    <property type="project" value="TreeGrafter"/>
</dbReference>
<keyword evidence="5 9" id="KW-1133">Transmembrane helix</keyword>
<evidence type="ECO:0000313" key="11">
    <source>
        <dbReference type="EMBL" id="KAA0189704.1"/>
    </source>
</evidence>
<name>A0A8E0VEX8_9TREM</name>
<evidence type="ECO:0000256" key="7">
    <source>
        <dbReference type="ARBA" id="ARBA00023136"/>
    </source>
</evidence>
<feature type="transmembrane region" description="Helical" evidence="9">
    <location>
        <begin position="303"/>
        <end position="327"/>
    </location>
</feature>